<name>A0A8H6PRM9_9EURO</name>
<dbReference type="SUPFAM" id="SSF52540">
    <property type="entry name" value="P-loop containing nucleoside triphosphate hydrolases"/>
    <property type="match status" value="1"/>
</dbReference>
<organism evidence="1 2">
    <name type="scientific">Aspergillus felis</name>
    <dbReference type="NCBI Taxonomy" id="1287682"/>
    <lineage>
        <taxon>Eukaryota</taxon>
        <taxon>Fungi</taxon>
        <taxon>Dikarya</taxon>
        <taxon>Ascomycota</taxon>
        <taxon>Pezizomycotina</taxon>
        <taxon>Eurotiomycetes</taxon>
        <taxon>Eurotiomycetidae</taxon>
        <taxon>Eurotiales</taxon>
        <taxon>Aspergillaceae</taxon>
        <taxon>Aspergillus</taxon>
        <taxon>Aspergillus subgen. Fumigati</taxon>
    </lineage>
</organism>
<comment type="caution">
    <text evidence="1">The sequence shown here is derived from an EMBL/GenBank/DDBJ whole genome shotgun (WGS) entry which is preliminary data.</text>
</comment>
<gene>
    <name evidence="1" type="ORF">CNMCM5623_005185</name>
</gene>
<dbReference type="AlphaFoldDB" id="A0A8H6PRM9"/>
<protein>
    <submittedName>
        <fullName evidence="1">Uncharacterized protein</fullName>
    </submittedName>
</protein>
<evidence type="ECO:0000313" key="1">
    <source>
        <dbReference type="EMBL" id="KAF7159796.1"/>
    </source>
</evidence>
<dbReference type="Proteomes" id="UP000654922">
    <property type="component" value="Unassembled WGS sequence"/>
</dbReference>
<dbReference type="Gene3D" id="3.40.50.300">
    <property type="entry name" value="P-loop containing nucleotide triphosphate hydrolases"/>
    <property type="match status" value="1"/>
</dbReference>
<accession>A0A8H6PRM9</accession>
<sequence length="454" mass="51300">MASQSQTGTYPIINREHEHGYDYSIFTDTHGKIRSLINKLKRRIIEAKALVLFTAFGLPWEDTDLTHLTTLDLISLETFRDGLITLLEEAQPYRRILNPSFHAGLQRVRDDCLTILNRQQSIIPSKCNRSETIQRIVSECCQNEKVVILVARIKQGESLASSLQGARLSAQATHSMKEMNERLSIAQEFNEGRCRVSITYGPAERWDDFLAAVHKAGLIADVSLHDLLKPLMMASTTADALESDDADTEAEVIQQATEDCLSRMLGQQASRLGVKDLDDLGLAEVVAGHRSELDAPAGAKPRGRGILADACESSKMTTTITMHWYASLYAKRDPTHTHRPRLILCPSPFIDTWLAELRRQRDVELMKARMTPRATTEIVARGFPWYKTWQQIMEMFPLEYSIRGDVQHMLCKQRLPKHLLTPKILPLPKKPTSPCDVWKDGFSISQSLQRTPLT</sequence>
<dbReference type="InterPro" id="IPR027417">
    <property type="entry name" value="P-loop_NTPase"/>
</dbReference>
<proteinExistence type="predicted"/>
<evidence type="ECO:0000313" key="2">
    <source>
        <dbReference type="Proteomes" id="UP000654922"/>
    </source>
</evidence>
<reference evidence="1" key="1">
    <citation type="submission" date="2020-06" db="EMBL/GenBank/DDBJ databases">
        <title>Draft genome sequences of strains closely related to Aspergillus parafelis and Aspergillus hiratsukae.</title>
        <authorList>
            <person name="Dos Santos R.A.C."/>
            <person name="Rivero-Menendez O."/>
            <person name="Steenwyk J.L."/>
            <person name="Mead M.E."/>
            <person name="Goldman G.H."/>
            <person name="Alastruey-Izquierdo A."/>
            <person name="Rokas A."/>
        </authorList>
    </citation>
    <scope>NUCLEOTIDE SEQUENCE</scope>
    <source>
        <strain evidence="1">CNM-CM5623</strain>
    </source>
</reference>
<dbReference type="EMBL" id="JACBAE010001377">
    <property type="protein sequence ID" value="KAF7159796.1"/>
    <property type="molecule type" value="Genomic_DNA"/>
</dbReference>